<gene>
    <name evidence="4" type="ORF">HRJ53_18165</name>
</gene>
<keyword evidence="3" id="KW-0949">S-adenosyl-L-methionine</keyword>
<protein>
    <submittedName>
        <fullName evidence="4">Class I SAM-dependent methyltransferase</fullName>
    </submittedName>
</protein>
<dbReference type="Proteomes" id="UP000567293">
    <property type="component" value="Unassembled WGS sequence"/>
</dbReference>
<keyword evidence="1 4" id="KW-0489">Methyltransferase</keyword>
<evidence type="ECO:0000256" key="3">
    <source>
        <dbReference type="ARBA" id="ARBA00022691"/>
    </source>
</evidence>
<keyword evidence="5" id="KW-1185">Reference proteome</keyword>
<dbReference type="SUPFAM" id="SSF53335">
    <property type="entry name" value="S-adenosyl-L-methionine-dependent methyltransferases"/>
    <property type="match status" value="1"/>
</dbReference>
<reference evidence="4" key="1">
    <citation type="submission" date="2020-06" db="EMBL/GenBank/DDBJ databases">
        <title>Legume-microbial interactions unlock mineral nutrients during tropical forest succession.</title>
        <authorList>
            <person name="Epihov D.Z."/>
        </authorList>
    </citation>
    <scope>NUCLEOTIDE SEQUENCE [LARGE SCALE GENOMIC DNA]</scope>
    <source>
        <strain evidence="4">Pan2503</strain>
    </source>
</reference>
<evidence type="ECO:0000313" key="4">
    <source>
        <dbReference type="EMBL" id="MBA0086910.1"/>
    </source>
</evidence>
<accession>A0A7V8SY06</accession>
<dbReference type="GO" id="GO:0032259">
    <property type="term" value="P:methylation"/>
    <property type="evidence" value="ECO:0007669"/>
    <property type="project" value="UniProtKB-KW"/>
</dbReference>
<evidence type="ECO:0000313" key="5">
    <source>
        <dbReference type="Proteomes" id="UP000567293"/>
    </source>
</evidence>
<dbReference type="InterPro" id="IPR002935">
    <property type="entry name" value="SAM_O-MeTrfase"/>
</dbReference>
<proteinExistence type="predicted"/>
<dbReference type="Pfam" id="PF01596">
    <property type="entry name" value="Methyltransf_3"/>
    <property type="match status" value="1"/>
</dbReference>
<name>A0A7V8SY06_9BACT</name>
<dbReference type="InterPro" id="IPR029063">
    <property type="entry name" value="SAM-dependent_MTases_sf"/>
</dbReference>
<dbReference type="CDD" id="cd02440">
    <property type="entry name" value="AdoMet_MTases"/>
    <property type="match status" value="1"/>
</dbReference>
<dbReference type="PANTHER" id="PTHR43167:SF1">
    <property type="entry name" value="PUTATIVE (AFU_ORTHOLOGUE AFUA_6G01830)-RELATED"/>
    <property type="match status" value="1"/>
</dbReference>
<organism evidence="4 5">
    <name type="scientific">Candidatus Acidiferrum panamense</name>
    <dbReference type="NCBI Taxonomy" id="2741543"/>
    <lineage>
        <taxon>Bacteria</taxon>
        <taxon>Pseudomonadati</taxon>
        <taxon>Acidobacteriota</taxon>
        <taxon>Terriglobia</taxon>
        <taxon>Candidatus Acidiferrales</taxon>
        <taxon>Candidatus Acidiferrum</taxon>
    </lineage>
</organism>
<evidence type="ECO:0000256" key="1">
    <source>
        <dbReference type="ARBA" id="ARBA00022603"/>
    </source>
</evidence>
<comment type="caution">
    <text evidence="4">The sequence shown here is derived from an EMBL/GenBank/DDBJ whole genome shotgun (WGS) entry which is preliminary data.</text>
</comment>
<dbReference type="PROSITE" id="PS51682">
    <property type="entry name" value="SAM_OMT_I"/>
    <property type="match status" value="1"/>
</dbReference>
<dbReference type="GO" id="GO:0008171">
    <property type="term" value="F:O-methyltransferase activity"/>
    <property type="evidence" value="ECO:0007669"/>
    <property type="project" value="InterPro"/>
</dbReference>
<dbReference type="EMBL" id="JACDQQ010001738">
    <property type="protein sequence ID" value="MBA0086910.1"/>
    <property type="molecule type" value="Genomic_DNA"/>
</dbReference>
<dbReference type="PANTHER" id="PTHR43167">
    <property type="entry name" value="PUTATIVE (AFU_ORTHOLOGUE AFUA_6G01830)-RELATED"/>
    <property type="match status" value="1"/>
</dbReference>
<dbReference type="AlphaFoldDB" id="A0A7V8SY06"/>
<feature type="non-terminal residue" evidence="4">
    <location>
        <position position="155"/>
    </location>
</feature>
<dbReference type="Gene3D" id="3.40.50.150">
    <property type="entry name" value="Vaccinia Virus protein VP39"/>
    <property type="match status" value="1"/>
</dbReference>
<evidence type="ECO:0000256" key="2">
    <source>
        <dbReference type="ARBA" id="ARBA00022679"/>
    </source>
</evidence>
<sequence>MIRSENLRSGYIQDDVEDYIYKLLPGRDAVVKEMEDYAEEHRIPIIGPAVARLLALLVQVAGAQRVFEMGSAIGYSTVWLARAAGAQGKVFYSDGDPEKAKRAEVYFRMAGVAKRIEVQVGDALALVKSTPGKFDLIFIDVDKHQYPAALQAALP</sequence>
<keyword evidence="2" id="KW-0808">Transferase</keyword>